<protein>
    <recommendedName>
        <fullName evidence="5">DUF3999 domain-containing protein</fullName>
    </recommendedName>
</protein>
<proteinExistence type="predicted"/>
<dbReference type="RefSeq" id="WP_157772330.1">
    <property type="nucleotide sequence ID" value="NZ_CP016094.1"/>
</dbReference>
<keyword evidence="1" id="KW-0812">Transmembrane</keyword>
<dbReference type="Proteomes" id="UP000095228">
    <property type="component" value="Chromosome"/>
</dbReference>
<keyword evidence="4" id="KW-1185">Reference proteome</keyword>
<dbReference type="InterPro" id="IPR025060">
    <property type="entry name" value="DUF3999"/>
</dbReference>
<dbReference type="KEGG" id="obg:Verru16b_01564"/>
<feature type="chain" id="PRO_5009105197" description="DUF3999 domain-containing protein" evidence="2">
    <location>
        <begin position="25"/>
        <end position="661"/>
    </location>
</feature>
<evidence type="ECO:0000256" key="1">
    <source>
        <dbReference type="SAM" id="Phobius"/>
    </source>
</evidence>
<evidence type="ECO:0000256" key="2">
    <source>
        <dbReference type="SAM" id="SignalP"/>
    </source>
</evidence>
<evidence type="ECO:0008006" key="5">
    <source>
        <dbReference type="Google" id="ProtNLM"/>
    </source>
</evidence>
<dbReference type="STRING" id="1838286.Verru16b_01564"/>
<organism evidence="3 4">
    <name type="scientific">Lacunisphaera limnophila</name>
    <dbReference type="NCBI Taxonomy" id="1838286"/>
    <lineage>
        <taxon>Bacteria</taxon>
        <taxon>Pseudomonadati</taxon>
        <taxon>Verrucomicrobiota</taxon>
        <taxon>Opitutia</taxon>
        <taxon>Opitutales</taxon>
        <taxon>Opitutaceae</taxon>
        <taxon>Lacunisphaera</taxon>
    </lineage>
</organism>
<evidence type="ECO:0000313" key="4">
    <source>
        <dbReference type="Proteomes" id="UP000095228"/>
    </source>
</evidence>
<feature type="signal peptide" evidence="2">
    <location>
        <begin position="1"/>
        <end position="24"/>
    </location>
</feature>
<keyword evidence="1" id="KW-0472">Membrane</keyword>
<accession>A0A1D8AUD4</accession>
<evidence type="ECO:0000313" key="3">
    <source>
        <dbReference type="EMBL" id="AOS44502.1"/>
    </source>
</evidence>
<dbReference type="AlphaFoldDB" id="A0A1D8AUD4"/>
<gene>
    <name evidence="3" type="ORF">Verru16b_01564</name>
</gene>
<feature type="transmembrane region" description="Helical" evidence="1">
    <location>
        <begin position="633"/>
        <end position="654"/>
    </location>
</feature>
<keyword evidence="2" id="KW-0732">Signal</keyword>
<dbReference type="EMBL" id="CP016094">
    <property type="protein sequence ID" value="AOS44502.1"/>
    <property type="molecule type" value="Genomic_DNA"/>
</dbReference>
<dbReference type="OrthoDB" id="181001at2"/>
<keyword evidence="1" id="KW-1133">Transmembrane helix</keyword>
<name>A0A1D8AUD4_9BACT</name>
<reference evidence="3 4" key="1">
    <citation type="submission" date="2016-06" db="EMBL/GenBank/DDBJ databases">
        <title>Three novel species with peptidoglycan cell walls form the new genus Lacunisphaera gen. nov. in the family Opitutaceae of the verrucomicrobial subdivision 4.</title>
        <authorList>
            <person name="Rast P."/>
            <person name="Gloeckner I."/>
            <person name="Jogler M."/>
            <person name="Boedeker C."/>
            <person name="Jeske O."/>
            <person name="Wiegand S."/>
            <person name="Reinhardt R."/>
            <person name="Schumann P."/>
            <person name="Rohde M."/>
            <person name="Spring S."/>
            <person name="Gloeckner F.O."/>
            <person name="Jogler C."/>
        </authorList>
    </citation>
    <scope>NUCLEOTIDE SEQUENCE [LARGE SCALE GENOMIC DNA]</scope>
    <source>
        <strain evidence="3 4">IG16b</strain>
    </source>
</reference>
<dbReference type="Pfam" id="PF13163">
    <property type="entry name" value="DUF3999"/>
    <property type="match status" value="1"/>
</dbReference>
<sequence length="661" mass="71337">MKRLLRPLRNAALPAALAVATATAALVPTEWRYQQSFTVEEPGVVRLALPDATFDAARPDLADLRVLGPDGRETALLLDRPTAPSAVLYPATAFETRLLDGDTVITLATGLAGHLAAVTLATPHPYFLRAAKVEISSDRQEWTVVEDGVPLFRQWGGEKLDIPLGHRTARWIRLTVRGTTVPFTGASLLQSAGPAVENLPVGARITAREEFADTTLLTVDLAGRHAPLATLEFDTPEPVFMRRVTVAVREVRDGESGERLVGGGMIYRVAVDGAPPRARLDVRLNHTPETHELLVQIHNGDSPPLSVTGLRVRRHPVRVLFPAASAGSHRLLTGNPQAEAPRYDLAAFAGDLRSAGGALVSPGPLEPMPGYQPRAETPLPDVPLTGAPLDPSGWTRRKPVQFASPGVQELELDAAALAGTRSDLADLRLLRAGQQIPYLLERPALARSLALTVAPAPDPQRPTVSIWRLELPHAGLPLRRLTLATETTLFQREFRLYEKVTRDDGRTQEITLASGPWHRTPEPGSRPTRVFELTGRPRNATLWLETDNGDNPALVLAGVKADHPVVRLVFRTDATDGFSLAYGNPRSAAPRYDLSLVARALLTATRSPARLGAEEVAAEGFGRGVLRQLQGGVAFWGALALVVVVLLVTVARLLPKPAEPK</sequence>